<keyword evidence="15" id="KW-1185">Reference proteome</keyword>
<dbReference type="AlphaFoldDB" id="A0A229UQH9"/>
<feature type="binding site" evidence="10">
    <location>
        <position position="138"/>
    </location>
    <ligand>
        <name>Mn(2+)</name>
        <dbReference type="ChEBI" id="CHEBI:29035"/>
        <label>1</label>
    </ligand>
</feature>
<evidence type="ECO:0000313" key="14">
    <source>
        <dbReference type="EMBL" id="OXM85551.1"/>
    </source>
</evidence>
<evidence type="ECO:0000256" key="11">
    <source>
        <dbReference type="PROSITE-ProRule" id="PRU00742"/>
    </source>
</evidence>
<evidence type="ECO:0000256" key="8">
    <source>
        <dbReference type="ARBA" id="ARBA00047391"/>
    </source>
</evidence>
<evidence type="ECO:0000256" key="13">
    <source>
        <dbReference type="RuleBase" id="RU361159"/>
    </source>
</evidence>
<evidence type="ECO:0000256" key="9">
    <source>
        <dbReference type="NCBIfam" id="TIGR01229"/>
    </source>
</evidence>
<dbReference type="PIRSF" id="PIRSF036979">
    <property type="entry name" value="Arginase"/>
    <property type="match status" value="1"/>
</dbReference>
<dbReference type="EC" id="3.5.3.1" evidence="2 9"/>
<keyword evidence="5 10" id="KW-0479">Metal-binding</keyword>
<dbReference type="OrthoDB" id="9789727at2"/>
<accession>A0A229UQH9</accession>
<comment type="similarity">
    <text evidence="11 12">Belongs to the arginase family.</text>
</comment>
<protein>
    <recommendedName>
        <fullName evidence="3 9">Arginase</fullName>
        <ecNumber evidence="2 9">3.5.3.1</ecNumber>
    </recommendedName>
</protein>
<keyword evidence="4 13" id="KW-0056">Arginine metabolism</keyword>
<evidence type="ECO:0000256" key="7">
    <source>
        <dbReference type="ARBA" id="ARBA00023211"/>
    </source>
</evidence>
<dbReference type="RefSeq" id="WP_094015542.1">
    <property type="nucleotide sequence ID" value="NZ_NMQW01000020.1"/>
</dbReference>
<dbReference type="EMBL" id="NMQW01000020">
    <property type="protein sequence ID" value="OXM85551.1"/>
    <property type="molecule type" value="Genomic_DNA"/>
</dbReference>
<evidence type="ECO:0000256" key="3">
    <source>
        <dbReference type="ARBA" id="ARBA00018123"/>
    </source>
</evidence>
<dbReference type="InterPro" id="IPR006035">
    <property type="entry name" value="Ureohydrolase"/>
</dbReference>
<dbReference type="FunFam" id="3.40.800.10:FF:000012">
    <property type="entry name" value="Arginase"/>
    <property type="match status" value="1"/>
</dbReference>
<dbReference type="InterPro" id="IPR023696">
    <property type="entry name" value="Ureohydrolase_dom_sf"/>
</dbReference>
<evidence type="ECO:0000256" key="12">
    <source>
        <dbReference type="RuleBase" id="RU003684"/>
    </source>
</evidence>
<organism evidence="14 15">
    <name type="scientific">Paenibacillus rigui</name>
    <dbReference type="NCBI Taxonomy" id="554312"/>
    <lineage>
        <taxon>Bacteria</taxon>
        <taxon>Bacillati</taxon>
        <taxon>Bacillota</taxon>
        <taxon>Bacilli</taxon>
        <taxon>Bacillales</taxon>
        <taxon>Paenibacillaceae</taxon>
        <taxon>Paenibacillus</taxon>
    </lineage>
</organism>
<dbReference type="GO" id="GO:0004053">
    <property type="term" value="F:arginase activity"/>
    <property type="evidence" value="ECO:0007669"/>
    <property type="project" value="UniProtKB-UniRule"/>
</dbReference>
<evidence type="ECO:0000256" key="10">
    <source>
        <dbReference type="PIRSR" id="PIRSR036979-1"/>
    </source>
</evidence>
<evidence type="ECO:0000256" key="5">
    <source>
        <dbReference type="ARBA" id="ARBA00022723"/>
    </source>
</evidence>
<gene>
    <name evidence="14" type="primary">rocF</name>
    <name evidence="14" type="ORF">CF651_14260</name>
</gene>
<keyword evidence="6 12" id="KW-0378">Hydrolase</keyword>
<evidence type="ECO:0000256" key="6">
    <source>
        <dbReference type="ARBA" id="ARBA00022801"/>
    </source>
</evidence>
<dbReference type="PROSITE" id="PS51409">
    <property type="entry name" value="ARGINASE_2"/>
    <property type="match status" value="1"/>
</dbReference>
<proteinExistence type="inferred from homology"/>
<dbReference type="PANTHER" id="PTHR43782:SF3">
    <property type="entry name" value="ARGINASE"/>
    <property type="match status" value="1"/>
</dbReference>
<dbReference type="Proteomes" id="UP000215509">
    <property type="component" value="Unassembled WGS sequence"/>
</dbReference>
<feature type="binding site" evidence="10">
    <location>
        <position position="112"/>
    </location>
    <ligand>
        <name>Mn(2+)</name>
        <dbReference type="ChEBI" id="CHEBI:29035"/>
        <label>1</label>
    </ligand>
</feature>
<dbReference type="InterPro" id="IPR014033">
    <property type="entry name" value="Arginase"/>
</dbReference>
<dbReference type="GO" id="GO:0005737">
    <property type="term" value="C:cytoplasm"/>
    <property type="evidence" value="ECO:0007669"/>
    <property type="project" value="TreeGrafter"/>
</dbReference>
<reference evidence="14 15" key="1">
    <citation type="submission" date="2017-07" db="EMBL/GenBank/DDBJ databases">
        <title>Genome sequencing and assembly of Paenibacillus rigui.</title>
        <authorList>
            <person name="Mayilraj S."/>
        </authorList>
    </citation>
    <scope>NUCLEOTIDE SEQUENCE [LARGE SCALE GENOMIC DNA]</scope>
    <source>
        <strain evidence="14 15">JCM 16352</strain>
    </source>
</reference>
<dbReference type="GO" id="GO:0000050">
    <property type="term" value="P:urea cycle"/>
    <property type="evidence" value="ECO:0007669"/>
    <property type="project" value="UniProtKB-UniPathway"/>
</dbReference>
<dbReference type="SUPFAM" id="SSF52768">
    <property type="entry name" value="Arginase/deacetylase"/>
    <property type="match status" value="1"/>
</dbReference>
<dbReference type="PROSITE" id="PS01053">
    <property type="entry name" value="ARGINASE_1"/>
    <property type="match status" value="1"/>
</dbReference>
<dbReference type="GO" id="GO:0030145">
    <property type="term" value="F:manganese ion binding"/>
    <property type="evidence" value="ECO:0007669"/>
    <property type="project" value="TreeGrafter"/>
</dbReference>
<evidence type="ECO:0000313" key="15">
    <source>
        <dbReference type="Proteomes" id="UP000215509"/>
    </source>
</evidence>
<feature type="binding site" evidence="10">
    <location>
        <position position="140"/>
    </location>
    <ligand>
        <name>Mn(2+)</name>
        <dbReference type="ChEBI" id="CHEBI:29035"/>
        <label>1</label>
    </ligand>
</feature>
<dbReference type="Gene3D" id="3.40.800.10">
    <property type="entry name" value="Ureohydrolase domain"/>
    <property type="match status" value="1"/>
</dbReference>
<dbReference type="NCBIfam" id="TIGR01229">
    <property type="entry name" value="rocF_arginase"/>
    <property type="match status" value="1"/>
</dbReference>
<feature type="binding site" evidence="10">
    <location>
        <position position="240"/>
    </location>
    <ligand>
        <name>Mn(2+)</name>
        <dbReference type="ChEBI" id="CHEBI:29035"/>
        <label>1</label>
    </ligand>
</feature>
<evidence type="ECO:0000256" key="2">
    <source>
        <dbReference type="ARBA" id="ARBA00012168"/>
    </source>
</evidence>
<evidence type="ECO:0000256" key="1">
    <source>
        <dbReference type="ARBA" id="ARBA00005098"/>
    </source>
</evidence>
<comment type="caution">
    <text evidence="14">The sequence shown here is derived from an EMBL/GenBank/DDBJ whole genome shotgun (WGS) entry which is preliminary data.</text>
</comment>
<dbReference type="PRINTS" id="PR00116">
    <property type="entry name" value="ARGINASE"/>
</dbReference>
<comment type="cofactor">
    <cofactor evidence="10 13">
        <name>Mn(2+)</name>
        <dbReference type="ChEBI" id="CHEBI:29035"/>
    </cofactor>
    <text evidence="10 13">Binds 2 manganese ions per subunit.</text>
</comment>
<feature type="binding site" evidence="10">
    <location>
        <position position="136"/>
    </location>
    <ligand>
        <name>Mn(2+)</name>
        <dbReference type="ChEBI" id="CHEBI:29035"/>
        <label>1</label>
    </ligand>
</feature>
<dbReference type="UniPathway" id="UPA00158">
    <property type="reaction ID" value="UER00270"/>
</dbReference>
<dbReference type="Pfam" id="PF00491">
    <property type="entry name" value="Arginase"/>
    <property type="match status" value="1"/>
</dbReference>
<dbReference type="PANTHER" id="PTHR43782">
    <property type="entry name" value="ARGINASE"/>
    <property type="match status" value="1"/>
</dbReference>
<dbReference type="CDD" id="cd09989">
    <property type="entry name" value="Arginase"/>
    <property type="match status" value="1"/>
</dbReference>
<dbReference type="InterPro" id="IPR020855">
    <property type="entry name" value="Ureohydrolase_Mn_BS"/>
</dbReference>
<comment type="catalytic activity">
    <reaction evidence="8 13">
        <text>L-arginine + H2O = urea + L-ornithine</text>
        <dbReference type="Rhea" id="RHEA:20569"/>
        <dbReference type="ChEBI" id="CHEBI:15377"/>
        <dbReference type="ChEBI" id="CHEBI:16199"/>
        <dbReference type="ChEBI" id="CHEBI:32682"/>
        <dbReference type="ChEBI" id="CHEBI:46911"/>
        <dbReference type="EC" id="3.5.3.1"/>
    </reaction>
</comment>
<keyword evidence="7 10" id="KW-0464">Manganese</keyword>
<dbReference type="GO" id="GO:0006525">
    <property type="term" value="P:arginine metabolic process"/>
    <property type="evidence" value="ECO:0007669"/>
    <property type="project" value="UniProtKB-KW"/>
</dbReference>
<name>A0A229UQH9_9BACL</name>
<sequence>MSIREQMIDIIGVPYDLGASCKGGRMGPDAFRCAGLVTRLRELGCDVLDRGDVKLPAAGEPYGWSRTGEESVSGSPKARHLPEIVSLNKRLFRAVSGSHHNQRIPLVLGGDHSLAIGSVAGTASQLEGPLGVIWFDAHGDLNTFKTTPSGNIHGMSLAASLGYGHPILTKLSGLRPKVRPEHVVLIGARSLDPGELKLIQQTGIRVFTIREIDRIGMQEVMQQALAISTRDTAGLHLSFDLDALDPADAPGVGTPVAHGVRLDEAMLAMKFIYENGSLRSADFVELNPVLDLRNRTGKAGVELICTLFGK</sequence>
<comment type="pathway">
    <text evidence="1">Nitrogen metabolism; urea cycle; L-ornithine and urea from L-arginine: step 1/1.</text>
</comment>
<feature type="binding site" evidence="10">
    <location>
        <position position="242"/>
    </location>
    <ligand>
        <name>Mn(2+)</name>
        <dbReference type="ChEBI" id="CHEBI:29035"/>
        <label>1</label>
    </ligand>
</feature>
<evidence type="ECO:0000256" key="4">
    <source>
        <dbReference type="ARBA" id="ARBA00022503"/>
    </source>
</evidence>